<keyword evidence="4" id="KW-0812">Transmembrane</keyword>
<protein>
    <submittedName>
        <fullName evidence="12">Uncharacterized protein</fullName>
    </submittedName>
</protein>
<dbReference type="Pfam" id="PF04163">
    <property type="entry name" value="Tht1"/>
    <property type="match status" value="1"/>
</dbReference>
<evidence type="ECO:0000256" key="9">
    <source>
        <dbReference type="ARBA" id="ARBA00023180"/>
    </source>
</evidence>
<dbReference type="RefSeq" id="XP_007394389.1">
    <property type="nucleotide sequence ID" value="XM_007394327.1"/>
</dbReference>
<accession>K5WC27</accession>
<keyword evidence="8" id="KW-0472">Membrane</keyword>
<dbReference type="GO" id="GO:0048288">
    <property type="term" value="P:nuclear membrane fusion involved in karyogamy"/>
    <property type="evidence" value="ECO:0007669"/>
    <property type="project" value="UniProtKB-UniRule"/>
</dbReference>
<keyword evidence="10 11" id="KW-0539">Nucleus</keyword>
<dbReference type="OrthoDB" id="5311848at2759"/>
<evidence type="ECO:0000256" key="2">
    <source>
        <dbReference type="ARBA" id="ARBA00010473"/>
    </source>
</evidence>
<organism evidence="12 13">
    <name type="scientific">Phanerochaete carnosa (strain HHB-10118-sp)</name>
    <name type="common">White-rot fungus</name>
    <name type="synonym">Peniophora carnosa</name>
    <dbReference type="NCBI Taxonomy" id="650164"/>
    <lineage>
        <taxon>Eukaryota</taxon>
        <taxon>Fungi</taxon>
        <taxon>Dikarya</taxon>
        <taxon>Basidiomycota</taxon>
        <taxon>Agaricomycotina</taxon>
        <taxon>Agaricomycetes</taxon>
        <taxon>Polyporales</taxon>
        <taxon>Phanerochaetaceae</taxon>
        <taxon>Phanerochaete</taxon>
    </lineage>
</organism>
<comment type="subcellular location">
    <subcellularLocation>
        <location evidence="11">Endoplasmic reticulum membrane</location>
    </subcellularLocation>
    <subcellularLocation>
        <location evidence="11">Nucleus membrane</location>
    </subcellularLocation>
</comment>
<evidence type="ECO:0000313" key="12">
    <source>
        <dbReference type="EMBL" id="EKM56544.1"/>
    </source>
</evidence>
<proteinExistence type="inferred from homology"/>
<evidence type="ECO:0000256" key="1">
    <source>
        <dbReference type="ARBA" id="ARBA00003389"/>
    </source>
</evidence>
<keyword evidence="6 11" id="KW-0256">Endoplasmic reticulum</keyword>
<evidence type="ECO:0000256" key="3">
    <source>
        <dbReference type="ARBA" id="ARBA00022459"/>
    </source>
</evidence>
<evidence type="ECO:0000256" key="7">
    <source>
        <dbReference type="ARBA" id="ARBA00022989"/>
    </source>
</evidence>
<evidence type="ECO:0000256" key="4">
    <source>
        <dbReference type="ARBA" id="ARBA00022692"/>
    </source>
</evidence>
<comment type="function">
    <text evidence="1 11">Required for nuclear membrane fusion during karyogamy.</text>
</comment>
<evidence type="ECO:0000256" key="11">
    <source>
        <dbReference type="RuleBase" id="RU368082"/>
    </source>
</evidence>
<dbReference type="GO" id="GO:0005789">
    <property type="term" value="C:endoplasmic reticulum membrane"/>
    <property type="evidence" value="ECO:0007669"/>
    <property type="project" value="UniProtKB-SubCell"/>
</dbReference>
<evidence type="ECO:0000256" key="5">
    <source>
        <dbReference type="ARBA" id="ARBA00022729"/>
    </source>
</evidence>
<name>K5WC27_PHACS</name>
<comment type="similarity">
    <text evidence="2 11">Belongs to the KAR5 family.</text>
</comment>
<dbReference type="GeneID" id="18920765"/>
<reference evidence="12 13" key="1">
    <citation type="journal article" date="2012" name="BMC Genomics">
        <title>Comparative genomics of the white-rot fungi, Phanerochaete carnosa and P. chrysosporium, to elucidate the genetic basis of the distinct wood types they colonize.</title>
        <authorList>
            <person name="Suzuki H."/>
            <person name="MacDonald J."/>
            <person name="Syed K."/>
            <person name="Salamov A."/>
            <person name="Hori C."/>
            <person name="Aerts A."/>
            <person name="Henrissat B."/>
            <person name="Wiebenga A."/>
            <person name="vanKuyk P.A."/>
            <person name="Barry K."/>
            <person name="Lindquist E."/>
            <person name="LaButti K."/>
            <person name="Lapidus A."/>
            <person name="Lucas S."/>
            <person name="Coutinho P."/>
            <person name="Gong Y."/>
            <person name="Samejima M."/>
            <person name="Mahadevan R."/>
            <person name="Abou-Zaid M."/>
            <person name="de Vries R.P."/>
            <person name="Igarashi K."/>
            <person name="Yadav J.S."/>
            <person name="Grigoriev I.V."/>
            <person name="Master E.R."/>
        </authorList>
    </citation>
    <scope>NUCLEOTIDE SEQUENCE [LARGE SCALE GENOMIC DNA]</scope>
    <source>
        <strain evidence="12 13">HHB-10118-sp</strain>
    </source>
</reference>
<gene>
    <name evidence="12" type="ORF">PHACADRAFT_92028</name>
</gene>
<feature type="non-terminal residue" evidence="12">
    <location>
        <position position="1"/>
    </location>
</feature>
<keyword evidence="7" id="KW-1133">Transmembrane helix</keyword>
<keyword evidence="9" id="KW-0325">Glycoprotein</keyword>
<dbReference type="InParanoid" id="K5WC27"/>
<sequence length="136" mass="15421">RATRKPDCFQRVASALRVHCEQLEMNEEERIRAATSMTLCELATANHWPPLECAPLAVDDPSSGHPSRSSLDSCVGALSRSAQYWSSYSGYLREARERDFLIDVSKMAQLRYVAQLCYAYRRWHDIGASNSHTNPE</sequence>
<dbReference type="KEGG" id="pco:PHACADRAFT_92028"/>
<evidence type="ECO:0000256" key="6">
    <source>
        <dbReference type="ARBA" id="ARBA00022824"/>
    </source>
</evidence>
<evidence type="ECO:0000256" key="8">
    <source>
        <dbReference type="ARBA" id="ARBA00023136"/>
    </source>
</evidence>
<dbReference type="EMBL" id="JH930471">
    <property type="protein sequence ID" value="EKM56544.1"/>
    <property type="molecule type" value="Genomic_DNA"/>
</dbReference>
<evidence type="ECO:0000256" key="10">
    <source>
        <dbReference type="ARBA" id="ARBA00023242"/>
    </source>
</evidence>
<dbReference type="Proteomes" id="UP000008370">
    <property type="component" value="Unassembled WGS sequence"/>
</dbReference>
<keyword evidence="5 11" id="KW-0732">Signal</keyword>
<keyword evidence="3 11" id="KW-0415">Karyogamy</keyword>
<dbReference type="PANTHER" id="PTHR28012:SF1">
    <property type="entry name" value="NUCLEAR FUSION PROTEIN KAR5"/>
    <property type="match status" value="1"/>
</dbReference>
<keyword evidence="13" id="KW-1185">Reference proteome</keyword>
<dbReference type="HOGENOM" id="CLU_155625_0_0_1"/>
<dbReference type="AlphaFoldDB" id="K5WC27"/>
<dbReference type="GO" id="GO:0000742">
    <property type="term" value="P:karyogamy involved in conjugation with cellular fusion"/>
    <property type="evidence" value="ECO:0007669"/>
    <property type="project" value="UniProtKB-UniRule"/>
</dbReference>
<dbReference type="PANTHER" id="PTHR28012">
    <property type="entry name" value="NUCLEAR FUSION PROTEIN KAR5"/>
    <property type="match status" value="1"/>
</dbReference>
<dbReference type="GO" id="GO:0031965">
    <property type="term" value="C:nuclear membrane"/>
    <property type="evidence" value="ECO:0007669"/>
    <property type="project" value="UniProtKB-SubCell"/>
</dbReference>
<evidence type="ECO:0000313" key="13">
    <source>
        <dbReference type="Proteomes" id="UP000008370"/>
    </source>
</evidence>
<dbReference type="InterPro" id="IPR007292">
    <property type="entry name" value="Nuclear_fusion_Kar5"/>
</dbReference>